<keyword evidence="4" id="KW-1185">Reference proteome</keyword>
<accession>A0A8J2S417</accession>
<gene>
    <name evidence="3" type="ORF">PECAL_1P06270</name>
</gene>
<dbReference type="EMBL" id="CAKKNE010000001">
    <property type="protein sequence ID" value="CAH0364272.1"/>
    <property type="molecule type" value="Genomic_DNA"/>
</dbReference>
<organism evidence="3 4">
    <name type="scientific">Pelagomonas calceolata</name>
    <dbReference type="NCBI Taxonomy" id="35677"/>
    <lineage>
        <taxon>Eukaryota</taxon>
        <taxon>Sar</taxon>
        <taxon>Stramenopiles</taxon>
        <taxon>Ochrophyta</taxon>
        <taxon>Pelagophyceae</taxon>
        <taxon>Pelagomonadales</taxon>
        <taxon>Pelagomonadaceae</taxon>
        <taxon>Pelagomonas</taxon>
    </lineage>
</organism>
<evidence type="ECO:0000259" key="2">
    <source>
        <dbReference type="PROSITE" id="PS50003"/>
    </source>
</evidence>
<dbReference type="PROSITE" id="PS50003">
    <property type="entry name" value="PH_DOMAIN"/>
    <property type="match status" value="1"/>
</dbReference>
<proteinExistence type="predicted"/>
<feature type="region of interest" description="Disordered" evidence="1">
    <location>
        <begin position="54"/>
        <end position="102"/>
    </location>
</feature>
<dbReference type="Proteomes" id="UP000789595">
    <property type="component" value="Unassembled WGS sequence"/>
</dbReference>
<dbReference type="InterPro" id="IPR001849">
    <property type="entry name" value="PH_domain"/>
</dbReference>
<evidence type="ECO:0000256" key="1">
    <source>
        <dbReference type="SAM" id="MobiDB-lite"/>
    </source>
</evidence>
<dbReference type="Gene3D" id="2.30.29.30">
    <property type="entry name" value="Pleckstrin-homology domain (PH domain)/Phosphotyrosine-binding domain (PTB)"/>
    <property type="match status" value="1"/>
</dbReference>
<evidence type="ECO:0000313" key="4">
    <source>
        <dbReference type="Proteomes" id="UP000789595"/>
    </source>
</evidence>
<dbReference type="AlphaFoldDB" id="A0A8J2S417"/>
<protein>
    <recommendedName>
        <fullName evidence="2">PH domain-containing protein</fullName>
    </recommendedName>
</protein>
<name>A0A8J2S417_9STRA</name>
<feature type="compositionally biased region" description="Pro residues" evidence="1">
    <location>
        <begin position="86"/>
        <end position="101"/>
    </location>
</feature>
<feature type="domain" description="PH" evidence="2">
    <location>
        <begin position="161"/>
        <end position="256"/>
    </location>
</feature>
<evidence type="ECO:0000313" key="3">
    <source>
        <dbReference type="EMBL" id="CAH0364272.1"/>
    </source>
</evidence>
<sequence length="295" mass="31154">MAATTASILERTAVAAADANSVDLDVVANNLASAAQRVRVLEKRRAKSARAAFAAAARKRRRPTRRTAPVPRPINAPKTLHEALAAPPPGNTASTAPPPADGPAALAVMAEARRAEIQHATEAVRAARAAPHAPQPSQSFTALVGDFLRPMVAAVADDAAPDEPGGWLDVALERGWERRWCAVVSGPHGPRLEIGKSPGAPPDDVALLVGCEVEAADDGDRFAFRVAHAHQRTRVLAARNKDTRRQWASTLSGAARTHAAKAREQDLAAPAARRRLLAAERRLGVAVERGRVEDG</sequence>
<comment type="caution">
    <text evidence="3">The sequence shown here is derived from an EMBL/GenBank/DDBJ whole genome shotgun (WGS) entry which is preliminary data.</text>
</comment>
<reference evidence="3" key="1">
    <citation type="submission" date="2021-11" db="EMBL/GenBank/DDBJ databases">
        <authorList>
            <consortium name="Genoscope - CEA"/>
            <person name="William W."/>
        </authorList>
    </citation>
    <scope>NUCLEOTIDE SEQUENCE</scope>
</reference>
<dbReference type="SUPFAM" id="SSF50729">
    <property type="entry name" value="PH domain-like"/>
    <property type="match status" value="1"/>
</dbReference>
<dbReference type="InterPro" id="IPR011993">
    <property type="entry name" value="PH-like_dom_sf"/>
</dbReference>